<dbReference type="RefSeq" id="XP_028152826.1">
    <property type="nucleotide sequence ID" value="XM_028297025.1"/>
</dbReference>
<evidence type="ECO:0000313" key="6">
    <source>
        <dbReference type="RefSeq" id="XP_028152825.1"/>
    </source>
</evidence>
<dbReference type="GO" id="GO:0008234">
    <property type="term" value="F:cysteine-type peptidase activity"/>
    <property type="evidence" value="ECO:0007669"/>
    <property type="project" value="InterPro"/>
</dbReference>
<proteinExistence type="inferred from homology"/>
<comment type="similarity">
    <text evidence="1">Belongs to the peptidase C1 family.</text>
</comment>
<dbReference type="SUPFAM" id="SSF54001">
    <property type="entry name" value="Cysteine proteinases"/>
    <property type="match status" value="1"/>
</dbReference>
<dbReference type="PRINTS" id="PR00705">
    <property type="entry name" value="PAPAIN"/>
</dbReference>
<evidence type="ECO:0000256" key="3">
    <source>
        <dbReference type="SAM" id="SignalP"/>
    </source>
</evidence>
<dbReference type="GO" id="GO:0006508">
    <property type="term" value="P:proteolysis"/>
    <property type="evidence" value="ECO:0007669"/>
    <property type="project" value="InterPro"/>
</dbReference>
<dbReference type="InterPro" id="IPR013201">
    <property type="entry name" value="Prot_inhib_I29"/>
</dbReference>
<feature type="chain" id="PRO_5044651045" evidence="3">
    <location>
        <begin position="17"/>
        <end position="321"/>
    </location>
</feature>
<evidence type="ECO:0000313" key="7">
    <source>
        <dbReference type="RefSeq" id="XP_028152826.1"/>
    </source>
</evidence>
<dbReference type="Gene3D" id="3.90.70.10">
    <property type="entry name" value="Cysteine proteinases"/>
    <property type="match status" value="1"/>
</dbReference>
<dbReference type="RefSeq" id="XP_028152825.1">
    <property type="nucleotide sequence ID" value="XM_028297024.1"/>
</dbReference>
<dbReference type="PROSITE" id="PS00640">
    <property type="entry name" value="THIOL_PROTEASE_ASN"/>
    <property type="match status" value="1"/>
</dbReference>
<dbReference type="InterPro" id="IPR013128">
    <property type="entry name" value="Peptidase_C1A"/>
</dbReference>
<dbReference type="Pfam" id="PF08246">
    <property type="entry name" value="Inhibitor_I29"/>
    <property type="match status" value="1"/>
</dbReference>
<dbReference type="FunFam" id="3.90.70.10:FF:000332">
    <property type="entry name" value="Cathepsin L1"/>
    <property type="match status" value="1"/>
</dbReference>
<sequence>MQVFVVIAALIVAISAGLHEDYEEWISFKVKFSRKYGPAEDKSRFQIFQKKLREIEQHNEKYAKGEIGWKQGVTQFTDWTEEEFEAILDKQLATELVLEDSLGVYKADPNELLEASVDWRKKGAVLPVRHQSKPRDCGSCWAFSAVGALEGQVAIHKKQKIPLSPQNLVDCTRNYGNRGCRGGWPERSFQYVQKEGISSEADYPYVAKDETCKKNAQKSITRISGYKKVNPTEKDLISAISKVGPISVLVGASPWTNYVGGVYDNTNCGQINHAVLAVGYTDEYIIVKNSWGTEWGEGGYIRIARGKNICSINNQNSYPLL</sequence>
<reference evidence="6 7" key="1">
    <citation type="submission" date="2025-04" db="UniProtKB">
        <authorList>
            <consortium name="RefSeq"/>
        </authorList>
    </citation>
    <scope>IDENTIFICATION</scope>
    <source>
        <tissue evidence="6 7">Whole insect</tissue>
    </source>
</reference>
<dbReference type="CDD" id="cd02248">
    <property type="entry name" value="Peptidase_C1A"/>
    <property type="match status" value="1"/>
</dbReference>
<dbReference type="RefSeq" id="XP_028152828.1">
    <property type="nucleotide sequence ID" value="XM_028297027.1"/>
</dbReference>
<dbReference type="InterPro" id="IPR000668">
    <property type="entry name" value="Peptidase_C1A_C"/>
</dbReference>
<evidence type="ECO:0000313" key="8">
    <source>
        <dbReference type="RefSeq" id="XP_028152828.1"/>
    </source>
</evidence>
<dbReference type="InterPro" id="IPR038765">
    <property type="entry name" value="Papain-like_cys_pep_sf"/>
</dbReference>
<dbReference type="AlphaFoldDB" id="A0A6P7GSN0"/>
<evidence type="ECO:0000256" key="2">
    <source>
        <dbReference type="ARBA" id="ARBA00023157"/>
    </source>
</evidence>
<feature type="domain" description="Peptidase C1A papain C-terminal" evidence="4">
    <location>
        <begin position="113"/>
        <end position="320"/>
    </location>
</feature>
<organism evidence="7">
    <name type="scientific">Diabrotica virgifera virgifera</name>
    <name type="common">western corn rootworm</name>
    <dbReference type="NCBI Taxonomy" id="50390"/>
    <lineage>
        <taxon>Eukaryota</taxon>
        <taxon>Metazoa</taxon>
        <taxon>Ecdysozoa</taxon>
        <taxon>Arthropoda</taxon>
        <taxon>Hexapoda</taxon>
        <taxon>Insecta</taxon>
        <taxon>Pterygota</taxon>
        <taxon>Neoptera</taxon>
        <taxon>Endopterygota</taxon>
        <taxon>Coleoptera</taxon>
        <taxon>Polyphaga</taxon>
        <taxon>Cucujiformia</taxon>
        <taxon>Chrysomeloidea</taxon>
        <taxon>Chrysomelidae</taxon>
        <taxon>Galerucinae</taxon>
        <taxon>Diabroticina</taxon>
        <taxon>Diabroticites</taxon>
        <taxon>Diabrotica</taxon>
    </lineage>
</organism>
<evidence type="ECO:0000259" key="4">
    <source>
        <dbReference type="SMART" id="SM00645"/>
    </source>
</evidence>
<dbReference type="PANTHER" id="PTHR12411">
    <property type="entry name" value="CYSTEINE PROTEASE FAMILY C1-RELATED"/>
    <property type="match status" value="1"/>
</dbReference>
<keyword evidence="2" id="KW-1015">Disulfide bond</keyword>
<protein>
    <submittedName>
        <fullName evidence="6 7">Cathepsin L-like proteinase</fullName>
    </submittedName>
</protein>
<dbReference type="SMART" id="SM00645">
    <property type="entry name" value="Pept_C1"/>
    <property type="match status" value="1"/>
</dbReference>
<evidence type="ECO:0000259" key="5">
    <source>
        <dbReference type="SMART" id="SM00848"/>
    </source>
</evidence>
<evidence type="ECO:0000256" key="1">
    <source>
        <dbReference type="ARBA" id="ARBA00008455"/>
    </source>
</evidence>
<dbReference type="InterPro" id="IPR025661">
    <property type="entry name" value="Pept_asp_AS"/>
</dbReference>
<feature type="signal peptide" evidence="3">
    <location>
        <begin position="1"/>
        <end position="16"/>
    </location>
</feature>
<dbReference type="InterPro" id="IPR039417">
    <property type="entry name" value="Peptidase_C1A_papain-like"/>
</dbReference>
<gene>
    <name evidence="6 7 8" type="primary">LOC114346254</name>
</gene>
<dbReference type="Pfam" id="PF00112">
    <property type="entry name" value="Peptidase_C1"/>
    <property type="match status" value="1"/>
</dbReference>
<dbReference type="SMART" id="SM00848">
    <property type="entry name" value="Inhibitor_I29"/>
    <property type="match status" value="1"/>
</dbReference>
<keyword evidence="3" id="KW-0732">Signal</keyword>
<accession>A0A6P7GSN0</accession>
<feature type="domain" description="Cathepsin propeptide inhibitor" evidence="5">
    <location>
        <begin position="25"/>
        <end position="84"/>
    </location>
</feature>
<name>A0A6P7GSN0_DIAVI</name>